<proteinExistence type="predicted"/>
<feature type="transmembrane region" description="Helical" evidence="2">
    <location>
        <begin position="49"/>
        <end position="69"/>
    </location>
</feature>
<feature type="region of interest" description="Disordered" evidence="1">
    <location>
        <begin position="218"/>
        <end position="241"/>
    </location>
</feature>
<dbReference type="RefSeq" id="WP_203989191.1">
    <property type="nucleotide sequence ID" value="NZ_BOPG01000012.1"/>
</dbReference>
<evidence type="ECO:0000256" key="2">
    <source>
        <dbReference type="SAM" id="Phobius"/>
    </source>
</evidence>
<organism evidence="3 4">
    <name type="scientific">Virgisporangium aurantiacum</name>
    <dbReference type="NCBI Taxonomy" id="175570"/>
    <lineage>
        <taxon>Bacteria</taxon>
        <taxon>Bacillati</taxon>
        <taxon>Actinomycetota</taxon>
        <taxon>Actinomycetes</taxon>
        <taxon>Micromonosporales</taxon>
        <taxon>Micromonosporaceae</taxon>
        <taxon>Virgisporangium</taxon>
    </lineage>
</organism>
<evidence type="ECO:0000313" key="3">
    <source>
        <dbReference type="EMBL" id="GIJ54309.1"/>
    </source>
</evidence>
<feature type="compositionally biased region" description="Basic and acidic residues" evidence="1">
    <location>
        <begin position="227"/>
        <end position="241"/>
    </location>
</feature>
<name>A0A8J4DXW7_9ACTN</name>
<keyword evidence="2" id="KW-1133">Transmembrane helix</keyword>
<keyword evidence="2" id="KW-0472">Membrane</keyword>
<dbReference type="EMBL" id="BOPG01000012">
    <property type="protein sequence ID" value="GIJ54309.1"/>
    <property type="molecule type" value="Genomic_DNA"/>
</dbReference>
<gene>
    <name evidence="3" type="ORF">Vau01_018250</name>
</gene>
<protein>
    <submittedName>
        <fullName evidence="3">Uncharacterized protein</fullName>
    </submittedName>
</protein>
<dbReference type="Proteomes" id="UP000612585">
    <property type="component" value="Unassembled WGS sequence"/>
</dbReference>
<evidence type="ECO:0000256" key="1">
    <source>
        <dbReference type="SAM" id="MobiDB-lite"/>
    </source>
</evidence>
<feature type="transmembrane region" description="Helical" evidence="2">
    <location>
        <begin position="75"/>
        <end position="96"/>
    </location>
</feature>
<feature type="transmembrane region" description="Helical" evidence="2">
    <location>
        <begin position="188"/>
        <end position="208"/>
    </location>
</feature>
<keyword evidence="4" id="KW-1185">Reference proteome</keyword>
<dbReference type="AlphaFoldDB" id="A0A8J4DXW7"/>
<keyword evidence="2" id="KW-0812">Transmembrane</keyword>
<evidence type="ECO:0000313" key="4">
    <source>
        <dbReference type="Proteomes" id="UP000612585"/>
    </source>
</evidence>
<feature type="transmembrane region" description="Helical" evidence="2">
    <location>
        <begin position="153"/>
        <end position="182"/>
    </location>
</feature>
<comment type="caution">
    <text evidence="3">The sequence shown here is derived from an EMBL/GenBank/DDBJ whole genome shotgun (WGS) entry which is preliminary data.</text>
</comment>
<accession>A0A8J4DXW7</accession>
<sequence length="241" mass="26203">MTDESGQAPAPKDTDNAALRAQVLAAEHWSLLATRSSIWQEIFSRTGTFLTILSATVVALSLVVQATGFETNFRIIALLVLPVVLLVGIATFIRLMEADVEDAWLLIGMNRLRHAYVELVPDLDRFLVTGHHDDEAGLTQTYSFRRRLGFGHFLAGSPVIVGIIDAVLSGVLAVIVCTALGAPTWLQVTAGLLIALGTAAALGTVLHGRVSRFRRAYRPQFPTPPDTDDKGRERHVHESSE</sequence>
<reference evidence="3" key="1">
    <citation type="submission" date="2021-01" db="EMBL/GenBank/DDBJ databases">
        <title>Whole genome shotgun sequence of Virgisporangium aurantiacum NBRC 16421.</title>
        <authorList>
            <person name="Komaki H."/>
            <person name="Tamura T."/>
        </authorList>
    </citation>
    <scope>NUCLEOTIDE SEQUENCE</scope>
    <source>
        <strain evidence="3">NBRC 16421</strain>
    </source>
</reference>